<comment type="caution">
    <text evidence="2">The sequence shown here is derived from an EMBL/GenBank/DDBJ whole genome shotgun (WGS) entry which is preliminary data.</text>
</comment>
<dbReference type="EMBL" id="MFTT01000021">
    <property type="protein sequence ID" value="OGI69689.1"/>
    <property type="molecule type" value="Genomic_DNA"/>
</dbReference>
<feature type="domain" description="Phosphoribosyltransferase" evidence="1">
    <location>
        <begin position="8"/>
        <end position="166"/>
    </location>
</feature>
<dbReference type="InterPro" id="IPR000836">
    <property type="entry name" value="PRTase_dom"/>
</dbReference>
<dbReference type="Pfam" id="PF00156">
    <property type="entry name" value="Pribosyltran"/>
    <property type="match status" value="1"/>
</dbReference>
<proteinExistence type="predicted"/>
<protein>
    <recommendedName>
        <fullName evidence="1">Phosphoribosyltransferase domain-containing protein</fullName>
    </recommendedName>
</protein>
<accession>A0A1F6VJE1</accession>
<name>A0A1F6VJE1_9BACT</name>
<evidence type="ECO:0000313" key="3">
    <source>
        <dbReference type="Proteomes" id="UP000178059"/>
    </source>
</evidence>
<dbReference type="STRING" id="1801743.A2824_03160"/>
<dbReference type="Proteomes" id="UP000178059">
    <property type="component" value="Unassembled WGS sequence"/>
</dbReference>
<dbReference type="AlphaFoldDB" id="A0A1F6VJE1"/>
<evidence type="ECO:0000313" key="2">
    <source>
        <dbReference type="EMBL" id="OGI69689.1"/>
    </source>
</evidence>
<dbReference type="InterPro" id="IPR029057">
    <property type="entry name" value="PRTase-like"/>
</dbReference>
<evidence type="ECO:0000259" key="1">
    <source>
        <dbReference type="Pfam" id="PF00156"/>
    </source>
</evidence>
<dbReference type="Gene3D" id="3.30.1310.20">
    <property type="entry name" value="PRTase-like"/>
    <property type="match status" value="1"/>
</dbReference>
<organism evidence="2 3">
    <name type="scientific">Candidatus Nomurabacteria bacterium RIFCSPHIGHO2_01_FULL_42_16</name>
    <dbReference type="NCBI Taxonomy" id="1801743"/>
    <lineage>
        <taxon>Bacteria</taxon>
        <taxon>Candidatus Nomuraibacteriota</taxon>
    </lineage>
</organism>
<sequence length="219" mass="23802">MIFRDRAEAGQKLAEKLIKYGGENPIIYALPRGGVVLGDVVAKRLSAPLDVLIAKKIGHPYSPEYAIGAVSEDGDTIFNEEEKKGVDQKWLLNEIKAKQNEAIGRRKKYFGDKPITPAKDKIAIIVDDGIATGLTMMLAISEIKHLNPKKIVVAIPVVPSDTAKKISAQGGPASGGKSESIELVALDIDKNYLGAVGAYYEYFPQVEDNEVISILRNKL</sequence>
<gene>
    <name evidence="2" type="ORF">A2824_03160</name>
</gene>
<dbReference type="SUPFAM" id="SSF53271">
    <property type="entry name" value="PRTase-like"/>
    <property type="match status" value="1"/>
</dbReference>
<reference evidence="2 3" key="1">
    <citation type="journal article" date="2016" name="Nat. Commun.">
        <title>Thousands of microbial genomes shed light on interconnected biogeochemical processes in an aquifer system.</title>
        <authorList>
            <person name="Anantharaman K."/>
            <person name="Brown C.T."/>
            <person name="Hug L.A."/>
            <person name="Sharon I."/>
            <person name="Castelle C.J."/>
            <person name="Probst A.J."/>
            <person name="Thomas B.C."/>
            <person name="Singh A."/>
            <person name="Wilkins M.J."/>
            <person name="Karaoz U."/>
            <person name="Brodie E.L."/>
            <person name="Williams K.H."/>
            <person name="Hubbard S.S."/>
            <person name="Banfield J.F."/>
        </authorList>
    </citation>
    <scope>NUCLEOTIDE SEQUENCE [LARGE SCALE GENOMIC DNA]</scope>
</reference>
<dbReference type="CDD" id="cd06223">
    <property type="entry name" value="PRTases_typeI"/>
    <property type="match status" value="1"/>
</dbReference>
<dbReference type="Gene3D" id="3.40.50.2020">
    <property type="match status" value="1"/>
</dbReference>